<dbReference type="AlphaFoldDB" id="G0QPY0"/>
<dbReference type="Proteomes" id="UP000008983">
    <property type="component" value="Unassembled WGS sequence"/>
</dbReference>
<protein>
    <recommendedName>
        <fullName evidence="3">Transmembrane protein</fullName>
    </recommendedName>
</protein>
<sequence>MNLINQVQMKQIKQQKASVNQIQTNKLLTKFNQAHIKQFNQLEKMLLVLFIQLRKEKNLKKSKYIRLQSIPVLQVFTNLLQKCKVYVLLWNLQKGLI</sequence>
<dbReference type="GeneID" id="14908892"/>
<dbReference type="RefSeq" id="XP_004036714.1">
    <property type="nucleotide sequence ID" value="XM_004036666.1"/>
</dbReference>
<gene>
    <name evidence="1" type="ORF">IMG5_072560</name>
</gene>
<evidence type="ECO:0008006" key="3">
    <source>
        <dbReference type="Google" id="ProtNLM"/>
    </source>
</evidence>
<dbReference type="InParanoid" id="G0QPY0"/>
<keyword evidence="2" id="KW-1185">Reference proteome</keyword>
<reference evidence="1 2" key="1">
    <citation type="submission" date="2011-07" db="EMBL/GenBank/DDBJ databases">
        <authorList>
            <person name="Coyne R."/>
            <person name="Brami D."/>
            <person name="Johnson J."/>
            <person name="Hostetler J."/>
            <person name="Hannick L."/>
            <person name="Clark T."/>
            <person name="Cassidy-Hanley D."/>
            <person name="Inman J."/>
        </authorList>
    </citation>
    <scope>NUCLEOTIDE SEQUENCE [LARGE SCALE GENOMIC DNA]</scope>
    <source>
        <strain evidence="1 2">G5</strain>
    </source>
</reference>
<name>G0QPY0_ICHMU</name>
<proteinExistence type="predicted"/>
<evidence type="ECO:0000313" key="1">
    <source>
        <dbReference type="EMBL" id="EGR32728.1"/>
    </source>
</evidence>
<dbReference type="EMBL" id="GL983588">
    <property type="protein sequence ID" value="EGR32728.1"/>
    <property type="molecule type" value="Genomic_DNA"/>
</dbReference>
<organism evidence="1 2">
    <name type="scientific">Ichthyophthirius multifiliis</name>
    <name type="common">White spot disease agent</name>
    <name type="synonym">Ich</name>
    <dbReference type="NCBI Taxonomy" id="5932"/>
    <lineage>
        <taxon>Eukaryota</taxon>
        <taxon>Sar</taxon>
        <taxon>Alveolata</taxon>
        <taxon>Ciliophora</taxon>
        <taxon>Intramacronucleata</taxon>
        <taxon>Oligohymenophorea</taxon>
        <taxon>Hymenostomatida</taxon>
        <taxon>Ophryoglenina</taxon>
        <taxon>Ichthyophthirius</taxon>
    </lineage>
</organism>
<evidence type="ECO:0000313" key="2">
    <source>
        <dbReference type="Proteomes" id="UP000008983"/>
    </source>
</evidence>
<accession>G0QPY0</accession>